<dbReference type="InterPro" id="IPR036061">
    <property type="entry name" value="CheW-like_dom_sf"/>
</dbReference>
<dbReference type="PANTHER" id="PTHR22617">
    <property type="entry name" value="CHEMOTAXIS SENSOR HISTIDINE KINASE-RELATED"/>
    <property type="match status" value="1"/>
</dbReference>
<dbReference type="GO" id="GO:0007165">
    <property type="term" value="P:signal transduction"/>
    <property type="evidence" value="ECO:0007669"/>
    <property type="project" value="InterPro"/>
</dbReference>
<dbReference type="GO" id="GO:0005829">
    <property type="term" value="C:cytosol"/>
    <property type="evidence" value="ECO:0007669"/>
    <property type="project" value="TreeGrafter"/>
</dbReference>
<dbReference type="InterPro" id="IPR002545">
    <property type="entry name" value="CheW-lke_dom"/>
</dbReference>
<dbReference type="SMART" id="SM00260">
    <property type="entry name" value="CheW"/>
    <property type="match status" value="1"/>
</dbReference>
<dbReference type="Pfam" id="PF01584">
    <property type="entry name" value="CheW"/>
    <property type="match status" value="1"/>
</dbReference>
<dbReference type="PANTHER" id="PTHR22617:SF41">
    <property type="entry name" value="CHEMOTAXIS SIGNAL TRANSDUCTION SYSTEM ADAPTOR PROTEIN CHEW"/>
    <property type="match status" value="1"/>
</dbReference>
<accession>A0A1W9KTJ5</accession>
<evidence type="ECO:0000313" key="3">
    <source>
        <dbReference type="Proteomes" id="UP000192505"/>
    </source>
</evidence>
<comment type="caution">
    <text evidence="2">The sequence shown here is derived from an EMBL/GenBank/DDBJ whole genome shotgun (WGS) entry which is preliminary data.</text>
</comment>
<name>A0A1W9KTJ5_9BURK</name>
<protein>
    <recommendedName>
        <fullName evidence="1">CheW-like domain-containing protein</fullName>
    </recommendedName>
</protein>
<proteinExistence type="predicted"/>
<feature type="domain" description="CheW-like" evidence="1">
    <location>
        <begin position="26"/>
        <end position="170"/>
    </location>
</feature>
<dbReference type="Gene3D" id="2.40.50.180">
    <property type="entry name" value="CheA-289, Domain 4"/>
    <property type="match status" value="1"/>
</dbReference>
<dbReference type="SUPFAM" id="SSF50341">
    <property type="entry name" value="CheW-like"/>
    <property type="match status" value="1"/>
</dbReference>
<sequence length="180" mass="19247">MTHHQAVAPASPASASYGRASAKEDALQYLTFLLGDEVFAMDIRSVREIIQHGAMTVVPLMPEFVRGVINLRGAVVPVIDLQSRFGRPVAQPGKKTCVIIFDVGPEGDRVELGLLVDAVSEVVDIAPSQIEPPPQFGTSIAREYIHGLGKVGASFIVILEPEKALNIDDMAALAAQGHRV</sequence>
<dbReference type="EMBL" id="MTEI01000006">
    <property type="protein sequence ID" value="OQW87798.1"/>
    <property type="molecule type" value="Genomic_DNA"/>
</dbReference>
<dbReference type="Gene3D" id="2.30.30.40">
    <property type="entry name" value="SH3 Domains"/>
    <property type="match status" value="1"/>
</dbReference>
<gene>
    <name evidence="2" type="ORF">BWK72_10790</name>
</gene>
<dbReference type="InterPro" id="IPR039315">
    <property type="entry name" value="CheW"/>
</dbReference>
<dbReference type="PROSITE" id="PS50851">
    <property type="entry name" value="CHEW"/>
    <property type="match status" value="1"/>
</dbReference>
<evidence type="ECO:0000259" key="1">
    <source>
        <dbReference type="PROSITE" id="PS50851"/>
    </source>
</evidence>
<dbReference type="Proteomes" id="UP000192505">
    <property type="component" value="Unassembled WGS sequence"/>
</dbReference>
<dbReference type="AlphaFoldDB" id="A0A1W9KTJ5"/>
<evidence type="ECO:0000313" key="2">
    <source>
        <dbReference type="EMBL" id="OQW87798.1"/>
    </source>
</evidence>
<dbReference type="GO" id="GO:0006935">
    <property type="term" value="P:chemotaxis"/>
    <property type="evidence" value="ECO:0007669"/>
    <property type="project" value="InterPro"/>
</dbReference>
<reference evidence="2 3" key="1">
    <citation type="submission" date="2017-01" db="EMBL/GenBank/DDBJ databases">
        <title>Novel large sulfur bacteria in the metagenomes of groundwater-fed chemosynthetic microbial mats in the Lake Huron basin.</title>
        <authorList>
            <person name="Sharrar A.M."/>
            <person name="Flood B.E."/>
            <person name="Bailey J.V."/>
            <person name="Jones D.S."/>
            <person name="Biddanda B."/>
            <person name="Ruberg S.A."/>
            <person name="Marcus D.N."/>
            <person name="Dick G.J."/>
        </authorList>
    </citation>
    <scope>NUCLEOTIDE SEQUENCE [LARGE SCALE GENOMIC DNA]</scope>
    <source>
        <strain evidence="2">A7</strain>
    </source>
</reference>
<organism evidence="2 3">
    <name type="scientific">Rhodoferax ferrireducens</name>
    <dbReference type="NCBI Taxonomy" id="192843"/>
    <lineage>
        <taxon>Bacteria</taxon>
        <taxon>Pseudomonadati</taxon>
        <taxon>Pseudomonadota</taxon>
        <taxon>Betaproteobacteria</taxon>
        <taxon>Burkholderiales</taxon>
        <taxon>Comamonadaceae</taxon>
        <taxon>Rhodoferax</taxon>
    </lineage>
</organism>